<comment type="caution">
    <text evidence="5">The sequence shown here is derived from an EMBL/GenBank/DDBJ whole genome shotgun (WGS) entry which is preliminary data.</text>
</comment>
<dbReference type="InterPro" id="IPR048405">
    <property type="entry name" value="GldM_Ig-like-1"/>
</dbReference>
<dbReference type="Pfam" id="PF21602">
    <property type="entry name" value="GldM_3rd"/>
    <property type="match status" value="1"/>
</dbReference>
<feature type="domain" description="Gliding motility-associated protein GldM C-terminal" evidence="1">
    <location>
        <begin position="403"/>
        <end position="502"/>
    </location>
</feature>
<reference evidence="5 6" key="1">
    <citation type="submission" date="2018-06" db="EMBL/GenBank/DDBJ databases">
        <title>Genomic Encyclopedia of Archaeal and Bacterial Type Strains, Phase II (KMG-II): from individual species to whole genera.</title>
        <authorList>
            <person name="Goeker M."/>
        </authorList>
    </citation>
    <scope>NUCLEOTIDE SEQUENCE [LARGE SCALE GENOMIC DNA]</scope>
    <source>
        <strain evidence="5 6">DSM 23241</strain>
    </source>
</reference>
<accession>A0A2W7RTP9</accession>
<name>A0A2W7RTP9_9BACT</name>
<dbReference type="AlphaFoldDB" id="A0A2W7RTP9"/>
<dbReference type="NCBIfam" id="TIGR03517">
    <property type="entry name" value="GldM_gliding"/>
    <property type="match status" value="1"/>
</dbReference>
<keyword evidence="6" id="KW-1185">Reference proteome</keyword>
<proteinExistence type="predicted"/>
<dbReference type="Pfam" id="PF12081">
    <property type="entry name" value="GldM_1st"/>
    <property type="match status" value="1"/>
</dbReference>
<dbReference type="InterPro" id="IPR022720">
    <property type="entry name" value="Motility-assoc_prot_GldM_N"/>
</dbReference>
<evidence type="ECO:0000259" key="2">
    <source>
        <dbReference type="Pfam" id="PF12081"/>
    </source>
</evidence>
<sequence>MALPKEPRQKMINLMYLVLTALLALNVSAEILNAFKTVNNSLDTSNQMIDQKNQTLFKSFQEKLNQADTKDKAAIWWPKAQKAKELADNMYNYIETLKEELKKASGYNPPKDTTFKEDDLEATSRLMVEEKKGNELRQKLEQFKKDLLAIDTSFAEQYATTLPLDLSIPKSATSDAAKKDWAYAYFNMTPTIAGITILSKFQNDVKNSEARAVEYFHTQVGAVKMVFDTYVPLIGQSAQYLMPGQELDVTAGIGAFNKESRPTITIDGAAVPLQPDGTGLYKTTVGGPGSYVKKLHISYFNQATGKEESKDIDIKYTVGSPTGANVSADATRVLYIGVANPLTVIGGSGVGDEKVSVSISQGSLTKTGPGHYEAQVTTPGEATITVNDGKNVTPFKFRVKTIPDPVAKVGNSKGGRMPLNEFKAMAGVRADLENFIFENLKYNVLSYTFIATGKAFSERPGISVNNGAVFNSETRALIDKLGPNSTVLIDMIKVEGPNGVTTLPPISFYLY</sequence>
<dbReference type="Pfam" id="PF12080">
    <property type="entry name" value="GldM_4th"/>
    <property type="match status" value="1"/>
</dbReference>
<evidence type="ECO:0000259" key="3">
    <source>
        <dbReference type="Pfam" id="PF21601"/>
    </source>
</evidence>
<dbReference type="Proteomes" id="UP000249720">
    <property type="component" value="Unassembled WGS sequence"/>
</dbReference>
<protein>
    <submittedName>
        <fullName evidence="5">Gliding motility-associated protein GldM</fullName>
    </submittedName>
</protein>
<feature type="domain" description="Gliding motility-associated protein GldM second immunoglobulin-like" evidence="4">
    <location>
        <begin position="324"/>
        <end position="400"/>
    </location>
</feature>
<dbReference type="InterPro" id="IPR048406">
    <property type="entry name" value="GldM_Ig-like-2"/>
</dbReference>
<dbReference type="Pfam" id="PF21601">
    <property type="entry name" value="GldM_2nd"/>
    <property type="match status" value="1"/>
</dbReference>
<evidence type="ECO:0000313" key="6">
    <source>
        <dbReference type="Proteomes" id="UP000249720"/>
    </source>
</evidence>
<evidence type="ECO:0000259" key="4">
    <source>
        <dbReference type="Pfam" id="PF21602"/>
    </source>
</evidence>
<evidence type="ECO:0000259" key="1">
    <source>
        <dbReference type="Pfam" id="PF12080"/>
    </source>
</evidence>
<gene>
    <name evidence="5" type="ORF">LX80_01696</name>
</gene>
<feature type="domain" description="Gliding motility-associated protein GldM first immunoglobulin-like" evidence="3">
    <location>
        <begin position="224"/>
        <end position="319"/>
    </location>
</feature>
<organism evidence="5 6">
    <name type="scientific">Hydrotalea sandarakina</name>
    <dbReference type="NCBI Taxonomy" id="1004304"/>
    <lineage>
        <taxon>Bacteria</taxon>
        <taxon>Pseudomonadati</taxon>
        <taxon>Bacteroidota</taxon>
        <taxon>Chitinophagia</taxon>
        <taxon>Chitinophagales</taxon>
        <taxon>Chitinophagaceae</taxon>
        <taxon>Hydrotalea</taxon>
    </lineage>
</organism>
<dbReference type="InterPro" id="IPR022719">
    <property type="entry name" value="Motility-assoc_prot_GldM_C"/>
</dbReference>
<dbReference type="OrthoDB" id="1490890at2"/>
<dbReference type="RefSeq" id="WP_111295254.1">
    <property type="nucleotide sequence ID" value="NZ_QKZV01000005.1"/>
</dbReference>
<evidence type="ECO:0000313" key="5">
    <source>
        <dbReference type="EMBL" id="PZX62216.1"/>
    </source>
</evidence>
<feature type="domain" description="Gliding motility-associated protein GldM N-terminal" evidence="2">
    <location>
        <begin position="30"/>
        <end position="216"/>
    </location>
</feature>
<dbReference type="EMBL" id="QKZV01000005">
    <property type="protein sequence ID" value="PZX62216.1"/>
    <property type="molecule type" value="Genomic_DNA"/>
</dbReference>
<dbReference type="InterPro" id="IPR019859">
    <property type="entry name" value="Motility-assoc_prot_GldM"/>
</dbReference>